<dbReference type="GO" id="GO:0015658">
    <property type="term" value="F:branched-chain amino acid transmembrane transporter activity"/>
    <property type="evidence" value="ECO:0007669"/>
    <property type="project" value="InterPro"/>
</dbReference>
<organism evidence="11 12">
    <name type="scientific">Ditylenchus destructor</name>
    <dbReference type="NCBI Taxonomy" id="166010"/>
    <lineage>
        <taxon>Eukaryota</taxon>
        <taxon>Metazoa</taxon>
        <taxon>Ecdysozoa</taxon>
        <taxon>Nematoda</taxon>
        <taxon>Chromadorea</taxon>
        <taxon>Rhabditida</taxon>
        <taxon>Tylenchina</taxon>
        <taxon>Tylenchomorpha</taxon>
        <taxon>Sphaerularioidea</taxon>
        <taxon>Anguinidae</taxon>
        <taxon>Anguininae</taxon>
        <taxon>Ditylenchus</taxon>
    </lineage>
</organism>
<name>A0AAD4R3W2_9BILA</name>
<proteinExistence type="inferred from homology"/>
<dbReference type="SUPFAM" id="SSF52161">
    <property type="entry name" value="Ribosomal protein L13"/>
    <property type="match status" value="1"/>
</dbReference>
<protein>
    <submittedName>
        <fullName evidence="11">Mitochondrial carrier protein domain-containing protein</fullName>
    </submittedName>
</protein>
<dbReference type="InterPro" id="IPR042164">
    <property type="entry name" value="SLC25A44"/>
</dbReference>
<dbReference type="Pfam" id="PF00572">
    <property type="entry name" value="Ribosomal_L13"/>
    <property type="match status" value="1"/>
</dbReference>
<dbReference type="GO" id="GO:0016020">
    <property type="term" value="C:membrane"/>
    <property type="evidence" value="ECO:0007669"/>
    <property type="project" value="UniProtKB-SubCell"/>
</dbReference>
<evidence type="ECO:0000256" key="10">
    <source>
        <dbReference type="SAM" id="Phobius"/>
    </source>
</evidence>
<keyword evidence="6 8" id="KW-0472">Membrane</keyword>
<dbReference type="PROSITE" id="PS50920">
    <property type="entry name" value="SOLCAR"/>
    <property type="match status" value="3"/>
</dbReference>
<feature type="transmembrane region" description="Helical" evidence="10">
    <location>
        <begin position="208"/>
        <end position="229"/>
    </location>
</feature>
<feature type="repeat" description="Solcar" evidence="8">
    <location>
        <begin position="25"/>
        <end position="110"/>
    </location>
</feature>
<dbReference type="InterPro" id="IPR036899">
    <property type="entry name" value="Ribosomal_uL13_sf"/>
</dbReference>
<dbReference type="Gene3D" id="1.50.40.10">
    <property type="entry name" value="Mitochondrial carrier domain"/>
    <property type="match status" value="2"/>
</dbReference>
<keyword evidence="5" id="KW-0689">Ribosomal protein</keyword>
<dbReference type="GO" id="GO:0005739">
    <property type="term" value="C:mitochondrion"/>
    <property type="evidence" value="ECO:0007669"/>
    <property type="project" value="InterPro"/>
</dbReference>
<evidence type="ECO:0000256" key="9">
    <source>
        <dbReference type="RuleBase" id="RU000488"/>
    </source>
</evidence>
<sequence>MTSPGDTSFELEAERKLLVIEWNHLDLWKFYPMALSSSWTVRGLLYPMSVVKSRLQLQKQNNVYTGMRHAFFEIVKNEGFGALYRGFWVTMPQITASFMYSSVYEKLRNMLTSHTQINSPPSVSALAGGCASCCTQLVFVPTDIVAQYMMVYNNPDAFTGGKSTNAAIINHLKQDQLEKRWTLGLRVIRAVYKVDGISGFYRGFLSSLMLYIPSSMMFWCAYYNVLGLAKELQKKYRASNRGPSKLYDDSTEHPKNLLILQAISGACGGVCAAIVTNPLEMLRIRIQVHRTSYYTTVRRLVKYEGFHVFTKGLAPRMISSCIYSSLIMIGYETVKRWSVLPEYRNSIVCVNQPMTSRFARVNQWLQFARQWHVIDAYHQDANLLGRKIAYHLSGKHKPIFHDETDCGDHVVVVNTRHIAMHGFDWKHVSFHFNRRYPRSKNDLTAESIHEYDPCRVLWMYTSLALRQQVYPARSQIPRRMCLERLHLFPDKDMPDFVRANIGNQLEQVMEVPKKSTEYTEEERVNFPRLFELKEDHIVDWNAPVDIPRWDFYVKPMHLRRNFAETEATKKSGRGK</sequence>
<evidence type="ECO:0000256" key="3">
    <source>
        <dbReference type="ARBA" id="ARBA00006375"/>
    </source>
</evidence>
<dbReference type="GO" id="GO:0009083">
    <property type="term" value="P:branched-chain amino acid catabolic process"/>
    <property type="evidence" value="ECO:0007669"/>
    <property type="project" value="InterPro"/>
</dbReference>
<dbReference type="GO" id="GO:0005840">
    <property type="term" value="C:ribosome"/>
    <property type="evidence" value="ECO:0007669"/>
    <property type="project" value="UniProtKB-KW"/>
</dbReference>
<dbReference type="CDD" id="cd00392">
    <property type="entry name" value="Ribosomal_L13"/>
    <property type="match status" value="1"/>
</dbReference>
<dbReference type="InterPro" id="IPR005822">
    <property type="entry name" value="Ribosomal_uL13"/>
</dbReference>
<evidence type="ECO:0000256" key="8">
    <source>
        <dbReference type="PROSITE-ProRule" id="PRU00282"/>
    </source>
</evidence>
<reference evidence="11" key="1">
    <citation type="submission" date="2022-01" db="EMBL/GenBank/DDBJ databases">
        <title>Genome Sequence Resource for Two Populations of Ditylenchus destructor, the Migratory Endoparasitic Phytonematode.</title>
        <authorList>
            <person name="Zhang H."/>
            <person name="Lin R."/>
            <person name="Xie B."/>
        </authorList>
    </citation>
    <scope>NUCLEOTIDE SEQUENCE</scope>
    <source>
        <strain evidence="11">BazhouSP</strain>
    </source>
</reference>
<evidence type="ECO:0000256" key="5">
    <source>
        <dbReference type="ARBA" id="ARBA00022980"/>
    </source>
</evidence>
<evidence type="ECO:0000256" key="2">
    <source>
        <dbReference type="ARBA" id="ARBA00006227"/>
    </source>
</evidence>
<feature type="repeat" description="Solcar" evidence="8">
    <location>
        <begin position="119"/>
        <end position="228"/>
    </location>
</feature>
<dbReference type="SUPFAM" id="SSF103506">
    <property type="entry name" value="Mitochondrial carrier"/>
    <property type="match status" value="1"/>
</dbReference>
<dbReference type="PANTHER" id="PTHR46314">
    <property type="entry name" value="SOLUTE CARRIER FAMILY 25 MEMBER 44"/>
    <property type="match status" value="1"/>
</dbReference>
<keyword evidence="10" id="KW-1133">Transmembrane helix</keyword>
<dbReference type="PANTHER" id="PTHR46314:SF2">
    <property type="entry name" value="SOLUTE CARRIER FAMILY 25 MEMBER 44"/>
    <property type="match status" value="1"/>
</dbReference>
<gene>
    <name evidence="11" type="ORF">DdX_11924</name>
</gene>
<accession>A0AAD4R3W2</accession>
<dbReference type="GO" id="GO:1990904">
    <property type="term" value="C:ribonucleoprotein complex"/>
    <property type="evidence" value="ECO:0007669"/>
    <property type="project" value="UniProtKB-KW"/>
</dbReference>
<dbReference type="InterPro" id="IPR018108">
    <property type="entry name" value="MCP_transmembrane"/>
</dbReference>
<dbReference type="GO" id="GO:0006412">
    <property type="term" value="P:translation"/>
    <property type="evidence" value="ECO:0007669"/>
    <property type="project" value="InterPro"/>
</dbReference>
<dbReference type="InterPro" id="IPR023395">
    <property type="entry name" value="MCP_dom_sf"/>
</dbReference>
<evidence type="ECO:0000256" key="7">
    <source>
        <dbReference type="ARBA" id="ARBA00023274"/>
    </source>
</evidence>
<comment type="similarity">
    <text evidence="2">Belongs to the universal ribosomal protein uL13 family.</text>
</comment>
<dbReference type="AlphaFoldDB" id="A0AAD4R3W2"/>
<comment type="subcellular location">
    <subcellularLocation>
        <location evidence="1">Membrane</location>
        <topology evidence="1">Multi-pass membrane protein</topology>
    </subcellularLocation>
</comment>
<evidence type="ECO:0000256" key="6">
    <source>
        <dbReference type="ARBA" id="ARBA00023136"/>
    </source>
</evidence>
<keyword evidence="4 8" id="KW-0812">Transmembrane</keyword>
<dbReference type="Pfam" id="PF00153">
    <property type="entry name" value="Mito_carr"/>
    <property type="match status" value="3"/>
</dbReference>
<dbReference type="Gene3D" id="3.90.1180.10">
    <property type="entry name" value="Ribosomal protein L13"/>
    <property type="match status" value="1"/>
</dbReference>
<evidence type="ECO:0000256" key="4">
    <source>
        <dbReference type="ARBA" id="ARBA00022692"/>
    </source>
</evidence>
<dbReference type="GO" id="GO:0003735">
    <property type="term" value="F:structural constituent of ribosome"/>
    <property type="evidence" value="ECO:0007669"/>
    <property type="project" value="InterPro"/>
</dbReference>
<dbReference type="Proteomes" id="UP001201812">
    <property type="component" value="Unassembled WGS sequence"/>
</dbReference>
<evidence type="ECO:0000313" key="12">
    <source>
        <dbReference type="Proteomes" id="UP001201812"/>
    </source>
</evidence>
<dbReference type="HAMAP" id="MF_01366">
    <property type="entry name" value="Ribosomal_uL13"/>
    <property type="match status" value="1"/>
</dbReference>
<keyword evidence="7" id="KW-0687">Ribonucleoprotein</keyword>
<feature type="repeat" description="Solcar" evidence="8">
    <location>
        <begin position="256"/>
        <end position="337"/>
    </location>
</feature>
<comment type="caution">
    <text evidence="11">The sequence shown here is derived from an EMBL/GenBank/DDBJ whole genome shotgun (WGS) entry which is preliminary data.</text>
</comment>
<comment type="similarity">
    <text evidence="3 9">Belongs to the mitochondrial carrier (TC 2.A.29) family.</text>
</comment>
<evidence type="ECO:0000256" key="1">
    <source>
        <dbReference type="ARBA" id="ARBA00004141"/>
    </source>
</evidence>
<evidence type="ECO:0000313" key="11">
    <source>
        <dbReference type="EMBL" id="KAI1708246.1"/>
    </source>
</evidence>
<dbReference type="EMBL" id="JAKKPZ010000036">
    <property type="protein sequence ID" value="KAI1708246.1"/>
    <property type="molecule type" value="Genomic_DNA"/>
</dbReference>
<keyword evidence="12" id="KW-1185">Reference proteome</keyword>
<keyword evidence="9" id="KW-0813">Transport</keyword>